<evidence type="ECO:0000256" key="1">
    <source>
        <dbReference type="SAM" id="MobiDB-lite"/>
    </source>
</evidence>
<dbReference type="Proteomes" id="UP000265520">
    <property type="component" value="Unassembled WGS sequence"/>
</dbReference>
<accession>A0A392TSI4</accession>
<evidence type="ECO:0000313" key="2">
    <source>
        <dbReference type="EMBL" id="MCI64012.1"/>
    </source>
</evidence>
<reference evidence="2 3" key="1">
    <citation type="journal article" date="2018" name="Front. Plant Sci.">
        <title>Red Clover (Trifolium pratense) and Zigzag Clover (T. medium) - A Picture of Genomic Similarities and Differences.</title>
        <authorList>
            <person name="Dluhosova J."/>
            <person name="Istvanek J."/>
            <person name="Nedelnik J."/>
            <person name="Repkova J."/>
        </authorList>
    </citation>
    <scope>NUCLEOTIDE SEQUENCE [LARGE SCALE GENOMIC DNA]</scope>
    <source>
        <strain evidence="3">cv. 10/8</strain>
        <tissue evidence="2">Leaf</tissue>
    </source>
</reference>
<feature type="region of interest" description="Disordered" evidence="1">
    <location>
        <begin position="1"/>
        <end position="51"/>
    </location>
</feature>
<comment type="caution">
    <text evidence="2">The sequence shown here is derived from an EMBL/GenBank/DDBJ whole genome shotgun (WGS) entry which is preliminary data.</text>
</comment>
<sequence>PDPQSKTNLQKESKHRSAEPDRRISWNHHTGTEAVAERKRVRNDGGAAVRG</sequence>
<organism evidence="2 3">
    <name type="scientific">Trifolium medium</name>
    <dbReference type="NCBI Taxonomy" id="97028"/>
    <lineage>
        <taxon>Eukaryota</taxon>
        <taxon>Viridiplantae</taxon>
        <taxon>Streptophyta</taxon>
        <taxon>Embryophyta</taxon>
        <taxon>Tracheophyta</taxon>
        <taxon>Spermatophyta</taxon>
        <taxon>Magnoliopsida</taxon>
        <taxon>eudicotyledons</taxon>
        <taxon>Gunneridae</taxon>
        <taxon>Pentapetalae</taxon>
        <taxon>rosids</taxon>
        <taxon>fabids</taxon>
        <taxon>Fabales</taxon>
        <taxon>Fabaceae</taxon>
        <taxon>Papilionoideae</taxon>
        <taxon>50 kb inversion clade</taxon>
        <taxon>NPAAA clade</taxon>
        <taxon>Hologalegina</taxon>
        <taxon>IRL clade</taxon>
        <taxon>Trifolieae</taxon>
        <taxon>Trifolium</taxon>
    </lineage>
</organism>
<dbReference type="AlphaFoldDB" id="A0A392TSI4"/>
<feature type="non-terminal residue" evidence="2">
    <location>
        <position position="1"/>
    </location>
</feature>
<keyword evidence="3" id="KW-1185">Reference proteome</keyword>
<evidence type="ECO:0000313" key="3">
    <source>
        <dbReference type="Proteomes" id="UP000265520"/>
    </source>
</evidence>
<dbReference type="EMBL" id="LXQA010647557">
    <property type="protein sequence ID" value="MCI64012.1"/>
    <property type="molecule type" value="Genomic_DNA"/>
</dbReference>
<name>A0A392TSI4_9FABA</name>
<protein>
    <submittedName>
        <fullName evidence="2">Uncharacterized protein</fullName>
    </submittedName>
</protein>
<proteinExistence type="predicted"/>
<feature type="compositionally biased region" description="Basic and acidic residues" evidence="1">
    <location>
        <begin position="9"/>
        <end position="24"/>
    </location>
</feature>